<comment type="catalytic activity">
    <reaction evidence="5">
        <text>a 2'-deoxyadenosine in DNA + S-adenosyl-L-methionine = an N(6)-methyl-2'-deoxyadenosine in DNA + S-adenosyl-L-homocysteine + H(+)</text>
        <dbReference type="Rhea" id="RHEA:15197"/>
        <dbReference type="Rhea" id="RHEA-COMP:12418"/>
        <dbReference type="Rhea" id="RHEA-COMP:12419"/>
        <dbReference type="ChEBI" id="CHEBI:15378"/>
        <dbReference type="ChEBI" id="CHEBI:57856"/>
        <dbReference type="ChEBI" id="CHEBI:59789"/>
        <dbReference type="ChEBI" id="CHEBI:90615"/>
        <dbReference type="ChEBI" id="CHEBI:90616"/>
        <dbReference type="EC" id="2.1.1.72"/>
    </reaction>
</comment>
<gene>
    <name evidence="7" type="ORF">P8625_15130</name>
</gene>
<keyword evidence="4" id="KW-0949">S-adenosyl-L-methionine</keyword>
<dbReference type="PANTHER" id="PTHR33841:SF1">
    <property type="entry name" value="DNA METHYLTRANSFERASE A"/>
    <property type="match status" value="1"/>
</dbReference>
<keyword evidence="2" id="KW-0489">Methyltransferase</keyword>
<proteinExistence type="predicted"/>
<dbReference type="EC" id="2.1.1.72" evidence="1"/>
<dbReference type="Pfam" id="PF07669">
    <property type="entry name" value="Eco57I"/>
    <property type="match status" value="1"/>
</dbReference>
<evidence type="ECO:0000313" key="7">
    <source>
        <dbReference type="EMBL" id="WGH75385.1"/>
    </source>
</evidence>
<evidence type="ECO:0000256" key="1">
    <source>
        <dbReference type="ARBA" id="ARBA00011900"/>
    </source>
</evidence>
<feature type="domain" description="Type II methyltransferase M.TaqI-like" evidence="6">
    <location>
        <begin position="23"/>
        <end position="196"/>
    </location>
</feature>
<keyword evidence="8" id="KW-1185">Reference proteome</keyword>
<evidence type="ECO:0000256" key="4">
    <source>
        <dbReference type="ARBA" id="ARBA00022691"/>
    </source>
</evidence>
<name>A0ABY8L202_9FLAO</name>
<dbReference type="SUPFAM" id="SSF53335">
    <property type="entry name" value="S-adenosyl-L-methionine-dependent methyltransferases"/>
    <property type="match status" value="1"/>
</dbReference>
<accession>A0ABY8L202</accession>
<dbReference type="InterPro" id="IPR050953">
    <property type="entry name" value="N4_N6_ade-DNA_methylase"/>
</dbReference>
<keyword evidence="3" id="KW-0808">Transferase</keyword>
<dbReference type="PANTHER" id="PTHR33841">
    <property type="entry name" value="DNA METHYLTRANSFERASE YEEA-RELATED"/>
    <property type="match status" value="1"/>
</dbReference>
<dbReference type="Gene3D" id="3.40.50.150">
    <property type="entry name" value="Vaccinia Virus protein VP39"/>
    <property type="match status" value="1"/>
</dbReference>
<evidence type="ECO:0000256" key="3">
    <source>
        <dbReference type="ARBA" id="ARBA00022679"/>
    </source>
</evidence>
<dbReference type="PROSITE" id="PS00092">
    <property type="entry name" value="N6_MTASE"/>
    <property type="match status" value="1"/>
</dbReference>
<dbReference type="Proteomes" id="UP001232001">
    <property type="component" value="Chromosome"/>
</dbReference>
<dbReference type="InterPro" id="IPR002052">
    <property type="entry name" value="DNA_methylase_N6_adenine_CS"/>
</dbReference>
<reference evidence="7 8" key="1">
    <citation type="submission" date="2023-04" db="EMBL/GenBank/DDBJ databases">
        <title>Tenacibaculum tangerinum sp. nov., isolated from sea tidal flat of South Korea.</title>
        <authorList>
            <person name="Lee S.H."/>
            <person name="Kim J.-J."/>
        </authorList>
    </citation>
    <scope>NUCLEOTIDE SEQUENCE [LARGE SCALE GENOMIC DNA]</scope>
    <source>
        <strain evidence="7 8">GRR-S3-23</strain>
    </source>
</reference>
<sequence>MVEASEQYAKKPKPSDLNKLLSCIYGVDKEEQATKLTAFSLCLALCDTLSPMQVISELKFVDLTKNNILYTDFFIDELILPKEEEKLKEYSRQIENFNKVKSLKFSLIVGNPPFARSGKKIEGRKDFWDINYNNKRTKIPSNQIALKFLWKSTGMLKEDGLQCLILKASSFLYNPTSFDFKKLFFSIFNVAQIFDFTPLARNKSLWDNGADVDTIALFTKNTVPETTKNILHAIFRRTKVNRERILFEIDDADLNYISRNQAINNPFIWKANLVGGGRVSVIVDKLTKKDTLLDFLENNGLVAFEGEGGAKSLNNEAFHSDYIDDSFSNELYKKSFKNLENTKFHPPNFLVKENISLPFALNKKKIPFSNEVICISGKEDRLNELEIIKDFFVSNEEFIKFFLLATSGKALVYKNTSFKKDDLLRVPFFYELQSLLNEFDIKIISDVNNYFQFFLRNGEKSKAVQRISKNEIQSVILSYGNEFSKILNLLYQEKDNQFRLSKVNSFLGGAYLMCVFEYDDDNKEVSFTTNQVEYLQSLTEFEITKHLSSKRIIRLYNIKDTIIIIKPNQYRYWMSLSAYRDADKSIFDLTKMGY</sequence>
<evidence type="ECO:0000256" key="2">
    <source>
        <dbReference type="ARBA" id="ARBA00022603"/>
    </source>
</evidence>
<organism evidence="7 8">
    <name type="scientific">Tenacibaculum tangerinum</name>
    <dbReference type="NCBI Taxonomy" id="3038772"/>
    <lineage>
        <taxon>Bacteria</taxon>
        <taxon>Pseudomonadati</taxon>
        <taxon>Bacteroidota</taxon>
        <taxon>Flavobacteriia</taxon>
        <taxon>Flavobacteriales</taxon>
        <taxon>Flavobacteriaceae</taxon>
        <taxon>Tenacibaculum</taxon>
    </lineage>
</organism>
<evidence type="ECO:0000259" key="6">
    <source>
        <dbReference type="Pfam" id="PF07669"/>
    </source>
</evidence>
<dbReference type="RefSeq" id="WP_279651270.1">
    <property type="nucleotide sequence ID" value="NZ_CP122539.1"/>
</dbReference>
<evidence type="ECO:0000256" key="5">
    <source>
        <dbReference type="ARBA" id="ARBA00047942"/>
    </source>
</evidence>
<dbReference type="InterPro" id="IPR029063">
    <property type="entry name" value="SAM-dependent_MTases_sf"/>
</dbReference>
<protein>
    <recommendedName>
        <fullName evidence="1">site-specific DNA-methyltransferase (adenine-specific)</fullName>
        <ecNumber evidence="1">2.1.1.72</ecNumber>
    </recommendedName>
</protein>
<dbReference type="EMBL" id="CP122539">
    <property type="protein sequence ID" value="WGH75385.1"/>
    <property type="molecule type" value="Genomic_DNA"/>
</dbReference>
<evidence type="ECO:0000313" key="8">
    <source>
        <dbReference type="Proteomes" id="UP001232001"/>
    </source>
</evidence>
<dbReference type="InterPro" id="IPR011639">
    <property type="entry name" value="MethylTrfase_TaqI-like_dom"/>
</dbReference>